<evidence type="ECO:0000256" key="4">
    <source>
        <dbReference type="ARBA" id="ARBA00022692"/>
    </source>
</evidence>
<feature type="transmembrane region" description="Helical" evidence="7">
    <location>
        <begin position="7"/>
        <end position="30"/>
    </location>
</feature>
<name>A0ABU0E6Q7_9FIRM</name>
<reference evidence="9 10" key="1">
    <citation type="submission" date="2023-07" db="EMBL/GenBank/DDBJ databases">
        <title>Genomic Encyclopedia of Type Strains, Phase IV (KMG-IV): sequencing the most valuable type-strain genomes for metagenomic binning, comparative biology and taxonomic classification.</title>
        <authorList>
            <person name="Goeker M."/>
        </authorList>
    </citation>
    <scope>NUCLEOTIDE SEQUENCE [LARGE SCALE GENOMIC DNA]</scope>
    <source>
        <strain evidence="9 10">DSM 16784</strain>
    </source>
</reference>
<keyword evidence="10" id="KW-1185">Reference proteome</keyword>
<dbReference type="PANTHER" id="PTHR32322">
    <property type="entry name" value="INNER MEMBRANE TRANSPORTER"/>
    <property type="match status" value="1"/>
</dbReference>
<feature type="transmembrane region" description="Helical" evidence="7">
    <location>
        <begin position="154"/>
        <end position="174"/>
    </location>
</feature>
<evidence type="ECO:0000256" key="7">
    <source>
        <dbReference type="SAM" id="Phobius"/>
    </source>
</evidence>
<evidence type="ECO:0000256" key="6">
    <source>
        <dbReference type="ARBA" id="ARBA00023136"/>
    </source>
</evidence>
<evidence type="ECO:0000313" key="10">
    <source>
        <dbReference type="Proteomes" id="UP001230220"/>
    </source>
</evidence>
<feature type="transmembrane region" description="Helical" evidence="7">
    <location>
        <begin position="66"/>
        <end position="83"/>
    </location>
</feature>
<feature type="domain" description="EamA" evidence="8">
    <location>
        <begin position="151"/>
        <end position="287"/>
    </location>
</feature>
<dbReference type="InterPro" id="IPR050638">
    <property type="entry name" value="AA-Vitamin_Transporters"/>
</dbReference>
<dbReference type="InterPro" id="IPR037185">
    <property type="entry name" value="EmrE-like"/>
</dbReference>
<accession>A0ABU0E6Q7</accession>
<evidence type="ECO:0000259" key="8">
    <source>
        <dbReference type="Pfam" id="PF00892"/>
    </source>
</evidence>
<proteinExistence type="inferred from homology"/>
<protein>
    <submittedName>
        <fullName evidence="9">Drug/metabolite transporter (DMT)-like permease</fullName>
    </submittedName>
</protein>
<dbReference type="PANTHER" id="PTHR32322:SF18">
    <property type="entry name" value="S-ADENOSYLMETHIONINE_S-ADENOSYLHOMOCYSTEINE TRANSPORTER"/>
    <property type="match status" value="1"/>
</dbReference>
<dbReference type="EMBL" id="JAUSUR010000007">
    <property type="protein sequence ID" value="MDQ0362593.1"/>
    <property type="molecule type" value="Genomic_DNA"/>
</dbReference>
<feature type="transmembrane region" description="Helical" evidence="7">
    <location>
        <begin position="36"/>
        <end position="54"/>
    </location>
</feature>
<keyword evidence="6 7" id="KW-0472">Membrane</keyword>
<dbReference type="InterPro" id="IPR000620">
    <property type="entry name" value="EamA_dom"/>
</dbReference>
<feature type="transmembrane region" description="Helical" evidence="7">
    <location>
        <begin position="272"/>
        <end position="288"/>
    </location>
</feature>
<comment type="similarity">
    <text evidence="2">Belongs to the EamA transporter family.</text>
</comment>
<evidence type="ECO:0000256" key="2">
    <source>
        <dbReference type="ARBA" id="ARBA00007362"/>
    </source>
</evidence>
<evidence type="ECO:0000256" key="3">
    <source>
        <dbReference type="ARBA" id="ARBA00022475"/>
    </source>
</evidence>
<keyword evidence="4 7" id="KW-0812">Transmembrane</keyword>
<sequence length="294" mass="33266">MLKSKYFAHVSAVFTVIIWGTTFVSTKVLLNSFTPIEILFIRFCIGFLALFLFYPKRLQPKNRTERLYFMGAGLTGVTLYFLFENIALNYSLASNIGVIVSTAPFFTAILSHFLIKDIKIHRNFMIGFVFAIIGIALISFQGSDSIEVNPIGDFLAVLSAMVWACYSILMRKISTFHYPTVQSTRIIFFYGLLFMIPCLFFMDFSPTLEQFKDPVNLFNLIYLGLGASAICFVSWNYTIKVLGAIRSSAYIYLVPVVTVLFSWIILDEPISSSILIGSALTLFGLFISERRKTN</sequence>
<keyword evidence="3" id="KW-1003">Cell membrane</keyword>
<feature type="transmembrane region" description="Helical" evidence="7">
    <location>
        <begin position="186"/>
        <end position="205"/>
    </location>
</feature>
<feature type="transmembrane region" description="Helical" evidence="7">
    <location>
        <begin position="95"/>
        <end position="115"/>
    </location>
</feature>
<organism evidence="9 10">
    <name type="scientific">Breznakia pachnodae</name>
    <dbReference type="NCBI Taxonomy" id="265178"/>
    <lineage>
        <taxon>Bacteria</taxon>
        <taxon>Bacillati</taxon>
        <taxon>Bacillota</taxon>
        <taxon>Erysipelotrichia</taxon>
        <taxon>Erysipelotrichales</taxon>
        <taxon>Erysipelotrichaceae</taxon>
        <taxon>Breznakia</taxon>
    </lineage>
</organism>
<keyword evidence="5 7" id="KW-1133">Transmembrane helix</keyword>
<dbReference type="Pfam" id="PF00892">
    <property type="entry name" value="EamA"/>
    <property type="match status" value="2"/>
</dbReference>
<feature type="domain" description="EamA" evidence="8">
    <location>
        <begin position="9"/>
        <end position="139"/>
    </location>
</feature>
<evidence type="ECO:0000256" key="1">
    <source>
        <dbReference type="ARBA" id="ARBA00004651"/>
    </source>
</evidence>
<evidence type="ECO:0000313" key="9">
    <source>
        <dbReference type="EMBL" id="MDQ0362593.1"/>
    </source>
</evidence>
<comment type="subcellular location">
    <subcellularLocation>
        <location evidence="1">Cell membrane</location>
        <topology evidence="1">Multi-pass membrane protein</topology>
    </subcellularLocation>
</comment>
<gene>
    <name evidence="9" type="ORF">J2S15_003347</name>
</gene>
<dbReference type="SUPFAM" id="SSF103481">
    <property type="entry name" value="Multidrug resistance efflux transporter EmrE"/>
    <property type="match status" value="2"/>
</dbReference>
<evidence type="ECO:0000256" key="5">
    <source>
        <dbReference type="ARBA" id="ARBA00022989"/>
    </source>
</evidence>
<comment type="caution">
    <text evidence="9">The sequence shown here is derived from an EMBL/GenBank/DDBJ whole genome shotgun (WGS) entry which is preliminary data.</text>
</comment>
<dbReference type="Proteomes" id="UP001230220">
    <property type="component" value="Unassembled WGS sequence"/>
</dbReference>
<feature type="transmembrane region" description="Helical" evidence="7">
    <location>
        <begin position="124"/>
        <end position="142"/>
    </location>
</feature>
<feature type="transmembrane region" description="Helical" evidence="7">
    <location>
        <begin position="217"/>
        <end position="237"/>
    </location>
</feature>
<feature type="transmembrane region" description="Helical" evidence="7">
    <location>
        <begin position="249"/>
        <end position="266"/>
    </location>
</feature>
<dbReference type="RefSeq" id="WP_307410342.1">
    <property type="nucleotide sequence ID" value="NZ_JAUSUR010000007.1"/>
</dbReference>